<dbReference type="SUPFAM" id="SSF52540">
    <property type="entry name" value="P-loop containing nucleoside triphosphate hydrolases"/>
    <property type="match status" value="1"/>
</dbReference>
<sequence>MLIIFGGLPGSGKSTIAQSLASQINAVYLRIDSIEQAIRSSGILSPSAGVGPAGYMATYRVATDNLRLGRSVIADSVNPLEITRTAYRRVAKEADVRFLEVEVVCTDQAEHRHRVETRSPAVEGLTLPTWEQVATREYETWNCPLLRLDTARLSVEISVAKIITAISALA</sequence>
<accession>A0A849KXU2</accession>
<gene>
    <name evidence="1" type="ORF">HKX02_22325</name>
</gene>
<dbReference type="RefSeq" id="WP_171319378.1">
    <property type="nucleotide sequence ID" value="NZ_JABFCY010000017.1"/>
</dbReference>
<organism evidence="1 2">
    <name type="scientific">Ochrobactrum soli</name>
    <dbReference type="NCBI Taxonomy" id="2448455"/>
    <lineage>
        <taxon>Bacteria</taxon>
        <taxon>Pseudomonadati</taxon>
        <taxon>Pseudomonadota</taxon>
        <taxon>Alphaproteobacteria</taxon>
        <taxon>Hyphomicrobiales</taxon>
        <taxon>Brucellaceae</taxon>
        <taxon>Brucella/Ochrobactrum group</taxon>
        <taxon>Ochrobactrum</taxon>
    </lineage>
</organism>
<dbReference type="Proteomes" id="UP000574931">
    <property type="component" value="Unassembled WGS sequence"/>
</dbReference>
<keyword evidence="2" id="KW-1185">Reference proteome</keyword>
<comment type="caution">
    <text evidence="1">The sequence shown here is derived from an EMBL/GenBank/DDBJ whole genome shotgun (WGS) entry which is preliminary data.</text>
</comment>
<dbReference type="InterPro" id="IPR027417">
    <property type="entry name" value="P-loop_NTPase"/>
</dbReference>
<reference evidence="1 2" key="1">
    <citation type="submission" date="2020-05" db="EMBL/GenBank/DDBJ databases">
        <title>Draft Genome Sequence of Ochrobactrum soli Isolated from Stable Fly Gut.</title>
        <authorList>
            <person name="Pileggi M.T."/>
            <person name="Vazhakkala L.J."/>
            <person name="Wong C.N."/>
        </authorList>
    </citation>
    <scope>NUCLEOTIDE SEQUENCE [LARGE SCALE GENOMIC DNA]</scope>
    <source>
        <strain evidence="1 2">MTP-C0764</strain>
    </source>
</reference>
<dbReference type="EMBL" id="JABFCY010000017">
    <property type="protein sequence ID" value="NNU62974.1"/>
    <property type="molecule type" value="Genomic_DNA"/>
</dbReference>
<proteinExistence type="predicted"/>
<name>A0A849KXU2_9HYPH</name>
<dbReference type="PANTHER" id="PTHR37807">
    <property type="entry name" value="OS07G0160300 PROTEIN"/>
    <property type="match status" value="1"/>
</dbReference>
<evidence type="ECO:0000313" key="2">
    <source>
        <dbReference type="Proteomes" id="UP000574931"/>
    </source>
</evidence>
<evidence type="ECO:0000313" key="1">
    <source>
        <dbReference type="EMBL" id="NNU62974.1"/>
    </source>
</evidence>
<dbReference type="Pfam" id="PF13671">
    <property type="entry name" value="AAA_33"/>
    <property type="match status" value="1"/>
</dbReference>
<dbReference type="AlphaFoldDB" id="A0A849KXU2"/>
<dbReference type="PANTHER" id="PTHR37807:SF3">
    <property type="entry name" value="OS07G0160300 PROTEIN"/>
    <property type="match status" value="1"/>
</dbReference>
<protein>
    <submittedName>
        <fullName evidence="1">AAA family ATPase</fullName>
    </submittedName>
</protein>
<dbReference type="Gene3D" id="3.40.50.300">
    <property type="entry name" value="P-loop containing nucleotide triphosphate hydrolases"/>
    <property type="match status" value="1"/>
</dbReference>